<keyword evidence="2" id="KW-1185">Reference proteome</keyword>
<sequence length="83" mass="9999">EVEVEDKEERESSNSLEIKESKHQVINLPEIEELKHQPENLLENEELEHQVNKTEESSLLRIEELDYNSFINFLEEIKEDYEK</sequence>
<reference evidence="1" key="1">
    <citation type="submission" date="2021-06" db="EMBL/GenBank/DDBJ databases">
        <authorList>
            <person name="Kallberg Y."/>
            <person name="Tangrot J."/>
            <person name="Rosling A."/>
        </authorList>
    </citation>
    <scope>NUCLEOTIDE SEQUENCE</scope>
    <source>
        <strain evidence="1">IL203A</strain>
    </source>
</reference>
<dbReference type="EMBL" id="CAJVPU010005629">
    <property type="protein sequence ID" value="CAG8550492.1"/>
    <property type="molecule type" value="Genomic_DNA"/>
</dbReference>
<proteinExistence type="predicted"/>
<evidence type="ECO:0000313" key="2">
    <source>
        <dbReference type="Proteomes" id="UP000789702"/>
    </source>
</evidence>
<accession>A0ACA9LU13</accession>
<comment type="caution">
    <text evidence="1">The sequence shown here is derived from an EMBL/GenBank/DDBJ whole genome shotgun (WGS) entry which is preliminary data.</text>
</comment>
<organism evidence="1 2">
    <name type="scientific">Dentiscutata heterogama</name>
    <dbReference type="NCBI Taxonomy" id="1316150"/>
    <lineage>
        <taxon>Eukaryota</taxon>
        <taxon>Fungi</taxon>
        <taxon>Fungi incertae sedis</taxon>
        <taxon>Mucoromycota</taxon>
        <taxon>Glomeromycotina</taxon>
        <taxon>Glomeromycetes</taxon>
        <taxon>Diversisporales</taxon>
        <taxon>Gigasporaceae</taxon>
        <taxon>Dentiscutata</taxon>
    </lineage>
</organism>
<dbReference type="Proteomes" id="UP000789702">
    <property type="component" value="Unassembled WGS sequence"/>
</dbReference>
<evidence type="ECO:0000313" key="1">
    <source>
        <dbReference type="EMBL" id="CAG8550492.1"/>
    </source>
</evidence>
<name>A0ACA9LU13_9GLOM</name>
<gene>
    <name evidence="1" type="ORF">DHETER_LOCUS5205</name>
</gene>
<protein>
    <submittedName>
        <fullName evidence="1">2736_t:CDS:1</fullName>
    </submittedName>
</protein>
<feature type="non-terminal residue" evidence="1">
    <location>
        <position position="1"/>
    </location>
</feature>